<dbReference type="AlphaFoldDB" id="A0A0E0PTL2"/>
<evidence type="ECO:0000256" key="1">
    <source>
        <dbReference type="SAM" id="SignalP"/>
    </source>
</evidence>
<protein>
    <recommendedName>
        <fullName evidence="4">Saposin B-type domain-containing protein</fullName>
    </recommendedName>
</protein>
<evidence type="ECO:0008006" key="4">
    <source>
        <dbReference type="Google" id="ProtNLM"/>
    </source>
</evidence>
<dbReference type="PANTHER" id="PTHR36058">
    <property type="entry name" value="NUCLEOPHOSMIN"/>
    <property type="match status" value="1"/>
</dbReference>
<organism evidence="2 3">
    <name type="scientific">Oryza rufipogon</name>
    <name type="common">Brownbeard rice</name>
    <name type="synonym">Asian wild rice</name>
    <dbReference type="NCBI Taxonomy" id="4529"/>
    <lineage>
        <taxon>Eukaryota</taxon>
        <taxon>Viridiplantae</taxon>
        <taxon>Streptophyta</taxon>
        <taxon>Embryophyta</taxon>
        <taxon>Tracheophyta</taxon>
        <taxon>Spermatophyta</taxon>
        <taxon>Magnoliopsida</taxon>
        <taxon>Liliopsida</taxon>
        <taxon>Poales</taxon>
        <taxon>Poaceae</taxon>
        <taxon>BOP clade</taxon>
        <taxon>Oryzoideae</taxon>
        <taxon>Oryzeae</taxon>
        <taxon>Oryzinae</taxon>
        <taxon>Oryza</taxon>
    </lineage>
</organism>
<sequence>MARGGGVAVAMAVAVAAVVLLLHPAASAAAAGPKKVATAARKEDIPYIRCQVCERIAREISAQVAKKQQALPATKKVPEIEIIEIAENVCNLKKQEADWMLKIDIVEKGDKLELVEQDEEGHCNAECKTIERACQEVMGYADTDVAEFVYKKKPSADQLVKFLCKDLSEACVVDPPPVPKDRVPGEPFAAKPSKDAEMDRILKSMEGKVFKDKGSPKKDLKQQVVKQIKDTGKKLKGHVNKVSKVVKKWWQGKKKPSKSSKTEL</sequence>
<dbReference type="OMA" id="SYGAKKP"/>
<reference evidence="3" key="1">
    <citation type="submission" date="2013-06" db="EMBL/GenBank/DDBJ databases">
        <authorList>
            <person name="Zhao Q."/>
        </authorList>
    </citation>
    <scope>NUCLEOTIDE SEQUENCE</scope>
    <source>
        <strain evidence="3">cv. W1943</strain>
    </source>
</reference>
<keyword evidence="1" id="KW-0732">Signal</keyword>
<dbReference type="Gramene" id="ORUFI06G03360.1">
    <property type="protein sequence ID" value="ORUFI06G03360.1"/>
    <property type="gene ID" value="ORUFI06G03360"/>
</dbReference>
<evidence type="ECO:0000313" key="3">
    <source>
        <dbReference type="Proteomes" id="UP000008022"/>
    </source>
</evidence>
<dbReference type="EnsemblPlants" id="ORUFI06G03360.1">
    <property type="protein sequence ID" value="ORUFI06G03360.1"/>
    <property type="gene ID" value="ORUFI06G03360"/>
</dbReference>
<dbReference type="STRING" id="4529.A0A0E0PTL2"/>
<dbReference type="PANTHER" id="PTHR36058:SF1">
    <property type="entry name" value="NUCLEOPHOSMIN"/>
    <property type="match status" value="1"/>
</dbReference>
<evidence type="ECO:0000313" key="2">
    <source>
        <dbReference type="EnsemblPlants" id="ORUFI06G03360.1"/>
    </source>
</evidence>
<dbReference type="HOGENOM" id="CLU_080030_0_0_1"/>
<dbReference type="eggNOG" id="ENOG502QUBV">
    <property type="taxonomic scope" value="Eukaryota"/>
</dbReference>
<reference evidence="2" key="2">
    <citation type="submission" date="2015-06" db="UniProtKB">
        <authorList>
            <consortium name="EnsemblPlants"/>
        </authorList>
    </citation>
    <scope>IDENTIFICATION</scope>
</reference>
<name>A0A0E0PTL2_ORYRU</name>
<feature type="chain" id="PRO_5002370708" description="Saposin B-type domain-containing protein" evidence="1">
    <location>
        <begin position="31"/>
        <end position="264"/>
    </location>
</feature>
<keyword evidence="3" id="KW-1185">Reference proteome</keyword>
<feature type="signal peptide" evidence="1">
    <location>
        <begin position="1"/>
        <end position="30"/>
    </location>
</feature>
<dbReference type="Proteomes" id="UP000008022">
    <property type="component" value="Unassembled WGS sequence"/>
</dbReference>
<accession>A0A0E0PTL2</accession>
<proteinExistence type="predicted"/>